<keyword evidence="1" id="KW-0472">Membrane</keyword>
<gene>
    <name evidence="4" type="ORF">MmiHf6_16770</name>
</gene>
<feature type="transmembrane region" description="Helical" evidence="1">
    <location>
        <begin position="100"/>
        <end position="123"/>
    </location>
</feature>
<evidence type="ECO:0000313" key="5">
    <source>
        <dbReference type="Proteomes" id="UP001302978"/>
    </source>
</evidence>
<evidence type="ECO:0000256" key="1">
    <source>
        <dbReference type="SAM" id="Phobius"/>
    </source>
</evidence>
<protein>
    <recommendedName>
        <fullName evidence="6">Zinc-ribbon domain-containing protein</fullName>
    </recommendedName>
</protein>
<feature type="domain" description="DUF5683" evidence="3">
    <location>
        <begin position="77"/>
        <end position="137"/>
    </location>
</feature>
<dbReference type="AlphaFoldDB" id="A0AA96VAA2"/>
<dbReference type="Proteomes" id="UP001302978">
    <property type="component" value="Chromosome"/>
</dbReference>
<keyword evidence="5" id="KW-1185">Reference proteome</keyword>
<accession>A0AA96VAA2</accession>
<dbReference type="KEGG" id="mehf:MmiHf6_16770"/>
<sequence length="183" mass="21019">MAQKYCTNCGEQLKEYAIVCSSCGTPVKRQERTENTQQSDRNAEQFEETYTGETAYAEQVFEEDIPRTAPKEKNTFFAIILSFFIPGLGQVYNGNFWKGIAFMIGVPLGTLFLIIPGLAIWLWNMYDAYTDADKVNKGELPYKEPTFWEIIIFLLLPIIIWLLIAFLIIMFFFIITGVALFAF</sequence>
<dbReference type="Pfam" id="PF18935">
    <property type="entry name" value="DUF5683"/>
    <property type="match status" value="1"/>
</dbReference>
<dbReference type="GeneID" id="85196290"/>
<feature type="transmembrane region" description="Helical" evidence="1">
    <location>
        <begin position="75"/>
        <end position="93"/>
    </location>
</feature>
<keyword evidence="1" id="KW-0812">Transmembrane</keyword>
<dbReference type="InterPro" id="IPR043738">
    <property type="entry name" value="DUF5683"/>
</dbReference>
<organism evidence="4 5">
    <name type="scientific">Methanimicrococcus hongohii</name>
    <dbReference type="NCBI Taxonomy" id="3028295"/>
    <lineage>
        <taxon>Archaea</taxon>
        <taxon>Methanobacteriati</taxon>
        <taxon>Methanobacteriota</taxon>
        <taxon>Stenosarchaea group</taxon>
        <taxon>Methanomicrobia</taxon>
        <taxon>Methanosarcinales</taxon>
        <taxon>Methanosarcinaceae</taxon>
        <taxon>Methanimicrococcus</taxon>
    </lineage>
</organism>
<proteinExistence type="predicted"/>
<feature type="transmembrane region" description="Helical" evidence="1">
    <location>
        <begin position="150"/>
        <end position="182"/>
    </location>
</feature>
<evidence type="ECO:0000259" key="3">
    <source>
        <dbReference type="Pfam" id="PF18935"/>
    </source>
</evidence>
<evidence type="ECO:0008006" key="6">
    <source>
        <dbReference type="Google" id="ProtNLM"/>
    </source>
</evidence>
<evidence type="ECO:0000313" key="4">
    <source>
        <dbReference type="EMBL" id="WNY24346.1"/>
    </source>
</evidence>
<feature type="domain" description="Zinc-ribbon" evidence="2">
    <location>
        <begin position="5"/>
        <end position="27"/>
    </location>
</feature>
<reference evidence="4 5" key="1">
    <citation type="submission" date="2023-07" db="EMBL/GenBank/DDBJ databases">
        <title>Closed genoem sequence of Methanomicrococcus sp. Hf6.</title>
        <authorList>
            <person name="Poehlein A."/>
            <person name="Protasov E."/>
            <person name="Platt K."/>
            <person name="Reeh H."/>
            <person name="Daniel R."/>
            <person name="Brune A."/>
        </authorList>
    </citation>
    <scope>NUCLEOTIDE SEQUENCE [LARGE SCALE GENOMIC DNA]</scope>
    <source>
        <strain evidence="4 5">Hf6</strain>
    </source>
</reference>
<keyword evidence="1" id="KW-1133">Transmembrane helix</keyword>
<name>A0AA96VAA2_9EURY</name>
<dbReference type="EMBL" id="CP131059">
    <property type="protein sequence ID" value="WNY24346.1"/>
    <property type="molecule type" value="Genomic_DNA"/>
</dbReference>
<dbReference type="RefSeq" id="WP_316557526.1">
    <property type="nucleotide sequence ID" value="NZ_CP131059.1"/>
</dbReference>
<dbReference type="InterPro" id="IPR026870">
    <property type="entry name" value="Zinc_ribbon_dom"/>
</dbReference>
<dbReference type="Pfam" id="PF13240">
    <property type="entry name" value="Zn_Ribbon_1"/>
    <property type="match status" value="1"/>
</dbReference>
<evidence type="ECO:0000259" key="2">
    <source>
        <dbReference type="Pfam" id="PF13240"/>
    </source>
</evidence>